<sequence length="315" mass="37471">MSRIPLLRLPDLVLEEVFKELDPFKLIEFAKCSKRLHPMIRRIGKKFELSVDLYCKQINIYTPDGRQWPVYFYSLESEQENAKFVKTKCPTRDICIHLFEFLLYFGCYKIRHFETCPETIWNTSPIVKLLVYFKCTVRNVTFRMYKTEGDVFKEILSSLKVTDMLSIGAAVEFPPDFEFKFVFYPKFLYIQNSHWIKMDQVYKAANRCLKISLKKSQLTNEHLDRFLQRWQAGKLRKMKMFYFTVQGKQINKKSTIFDMEIPIKSEDDKCVHKRDHEGYQETVRKGVVFKNVDGQRAVIHFDPPTSSAFSFMLLD</sequence>
<feature type="domain" description="F-box" evidence="1">
    <location>
        <begin position="3"/>
        <end position="50"/>
    </location>
</feature>
<dbReference type="OrthoDB" id="5878242at2759"/>
<reference evidence="3" key="1">
    <citation type="submission" date="2017-10" db="EMBL/GenBank/DDBJ databases">
        <title>Rapid genome shrinkage in a self-fertile nematode reveals novel sperm competition proteins.</title>
        <authorList>
            <person name="Yin D."/>
            <person name="Schwarz E.M."/>
            <person name="Thomas C.G."/>
            <person name="Felde R.L."/>
            <person name="Korf I.F."/>
            <person name="Cutter A.D."/>
            <person name="Schartner C.M."/>
            <person name="Ralston E.J."/>
            <person name="Meyer B.J."/>
            <person name="Haag E.S."/>
        </authorList>
    </citation>
    <scope>NUCLEOTIDE SEQUENCE [LARGE SCALE GENOMIC DNA]</scope>
    <source>
        <strain evidence="3">JU1422</strain>
    </source>
</reference>
<gene>
    <name evidence="2" type="primary">Cnig_chr_I.g3113</name>
    <name evidence="2" type="ORF">B9Z55_003113</name>
</gene>
<dbReference type="PANTHER" id="PTHR21503:SF52">
    <property type="entry name" value="F-BOX DOMAIN-CONTAINING PROTEIN"/>
    <property type="match status" value="1"/>
</dbReference>
<organism evidence="2 3">
    <name type="scientific">Caenorhabditis nigoni</name>
    <dbReference type="NCBI Taxonomy" id="1611254"/>
    <lineage>
        <taxon>Eukaryota</taxon>
        <taxon>Metazoa</taxon>
        <taxon>Ecdysozoa</taxon>
        <taxon>Nematoda</taxon>
        <taxon>Chromadorea</taxon>
        <taxon>Rhabditida</taxon>
        <taxon>Rhabditina</taxon>
        <taxon>Rhabditomorpha</taxon>
        <taxon>Rhabditoidea</taxon>
        <taxon>Rhabditidae</taxon>
        <taxon>Peloderinae</taxon>
        <taxon>Caenorhabditis</taxon>
    </lineage>
</organism>
<evidence type="ECO:0000313" key="2">
    <source>
        <dbReference type="EMBL" id="PIC53390.1"/>
    </source>
</evidence>
<dbReference type="Proteomes" id="UP000230233">
    <property type="component" value="Chromosome I"/>
</dbReference>
<comment type="caution">
    <text evidence="2">The sequence shown here is derived from an EMBL/GenBank/DDBJ whole genome shotgun (WGS) entry which is preliminary data.</text>
</comment>
<dbReference type="InterPro" id="IPR012885">
    <property type="entry name" value="F-box_Sdz-33"/>
</dbReference>
<dbReference type="PANTHER" id="PTHR21503">
    <property type="entry name" value="F-BOX-CONTAINING HYPOTHETICAL PROTEIN C.ELEGANS"/>
    <property type="match status" value="1"/>
</dbReference>
<evidence type="ECO:0000313" key="3">
    <source>
        <dbReference type="Proteomes" id="UP000230233"/>
    </source>
</evidence>
<dbReference type="EMBL" id="PDUG01000001">
    <property type="protein sequence ID" value="PIC53390.1"/>
    <property type="molecule type" value="Genomic_DNA"/>
</dbReference>
<proteinExistence type="predicted"/>
<dbReference type="Pfam" id="PF07735">
    <property type="entry name" value="FBA_2"/>
    <property type="match status" value="1"/>
</dbReference>
<protein>
    <recommendedName>
        <fullName evidence="1">F-box domain-containing protein</fullName>
    </recommendedName>
</protein>
<dbReference type="PROSITE" id="PS50181">
    <property type="entry name" value="FBOX"/>
    <property type="match status" value="1"/>
</dbReference>
<name>A0A2G5VNZ7_9PELO</name>
<dbReference type="InterPro" id="IPR001810">
    <property type="entry name" value="F-box_dom"/>
</dbReference>
<dbReference type="Pfam" id="PF00646">
    <property type="entry name" value="F-box"/>
    <property type="match status" value="1"/>
</dbReference>
<keyword evidence="3" id="KW-1185">Reference proteome</keyword>
<evidence type="ECO:0000259" key="1">
    <source>
        <dbReference type="PROSITE" id="PS50181"/>
    </source>
</evidence>
<accession>A0A2G5VNZ7</accession>
<dbReference type="AlphaFoldDB" id="A0A2G5VNZ7"/>